<dbReference type="OrthoDB" id="5820410at2759"/>
<dbReference type="EMBL" id="CAJFDI010000003">
    <property type="protein sequence ID" value="CAD5222430.1"/>
    <property type="molecule type" value="Genomic_DNA"/>
</dbReference>
<name>A0A1I7SQQ3_BURXY</name>
<dbReference type="Pfam" id="PF01369">
    <property type="entry name" value="Sec7"/>
    <property type="match status" value="1"/>
</dbReference>
<dbReference type="AlphaFoldDB" id="A0A1I7SQQ3"/>
<feature type="domain" description="PH" evidence="1">
    <location>
        <begin position="258"/>
        <end position="372"/>
    </location>
</feature>
<keyword evidence="6" id="KW-1185">Reference proteome</keyword>
<dbReference type="InterPro" id="IPR000904">
    <property type="entry name" value="Sec7_dom"/>
</dbReference>
<dbReference type="SMART" id="SM00233">
    <property type="entry name" value="PH"/>
    <property type="match status" value="1"/>
</dbReference>
<organism evidence="5 7">
    <name type="scientific">Bursaphelenchus xylophilus</name>
    <name type="common">Pinewood nematode worm</name>
    <name type="synonym">Aphelenchoides xylophilus</name>
    <dbReference type="NCBI Taxonomy" id="6326"/>
    <lineage>
        <taxon>Eukaryota</taxon>
        <taxon>Metazoa</taxon>
        <taxon>Ecdysozoa</taxon>
        <taxon>Nematoda</taxon>
        <taxon>Chromadorea</taxon>
        <taxon>Rhabditida</taxon>
        <taxon>Tylenchina</taxon>
        <taxon>Tylenchomorpha</taxon>
        <taxon>Aphelenchoidea</taxon>
        <taxon>Aphelenchoididae</taxon>
        <taxon>Bursaphelenchus</taxon>
    </lineage>
</organism>
<dbReference type="Gene3D" id="1.10.1000.11">
    <property type="entry name" value="Arf Nucleotide-binding Site Opener,domain 2"/>
    <property type="match status" value="1"/>
</dbReference>
<proteinExistence type="predicted"/>
<dbReference type="SMART" id="SM00222">
    <property type="entry name" value="Sec7"/>
    <property type="match status" value="1"/>
</dbReference>
<dbReference type="SUPFAM" id="SSF50729">
    <property type="entry name" value="PH domain-like"/>
    <property type="match status" value="1"/>
</dbReference>
<dbReference type="GO" id="GO:0032012">
    <property type="term" value="P:regulation of ARF protein signal transduction"/>
    <property type="evidence" value="ECO:0007669"/>
    <property type="project" value="InterPro"/>
</dbReference>
<feature type="domain" description="SEC7" evidence="2">
    <location>
        <begin position="68"/>
        <end position="241"/>
    </location>
</feature>
<protein>
    <submittedName>
        <fullName evidence="3">(pine wood nematode) hypothetical protein</fullName>
    </submittedName>
</protein>
<dbReference type="WBParaSite" id="BXY_1536600.1">
    <property type="protein sequence ID" value="BXY_1536600.1"/>
    <property type="gene ID" value="BXY_1536600"/>
</dbReference>
<dbReference type="InterPro" id="IPR023394">
    <property type="entry name" value="Sec7_C_sf"/>
</dbReference>
<dbReference type="PANTHER" id="PTHR10663">
    <property type="entry name" value="GUANYL-NUCLEOTIDE EXCHANGE FACTOR"/>
    <property type="match status" value="1"/>
</dbReference>
<gene>
    <name evidence="3" type="ORF">BXYJ_LOCUS7398</name>
</gene>
<dbReference type="Proteomes" id="UP000659654">
    <property type="component" value="Unassembled WGS sequence"/>
</dbReference>
<dbReference type="PROSITE" id="PS50003">
    <property type="entry name" value="PH_DOMAIN"/>
    <property type="match status" value="1"/>
</dbReference>
<evidence type="ECO:0000313" key="6">
    <source>
        <dbReference type="Proteomes" id="UP000659654"/>
    </source>
</evidence>
<dbReference type="SUPFAM" id="SSF48425">
    <property type="entry name" value="Sec7 domain"/>
    <property type="match status" value="1"/>
</dbReference>
<dbReference type="Proteomes" id="UP000582659">
    <property type="component" value="Unassembled WGS sequence"/>
</dbReference>
<evidence type="ECO:0000313" key="4">
    <source>
        <dbReference type="EMBL" id="CAG9110229.1"/>
    </source>
</evidence>
<dbReference type="Gene3D" id="1.10.220.20">
    <property type="match status" value="1"/>
</dbReference>
<evidence type="ECO:0000313" key="7">
    <source>
        <dbReference type="WBParaSite" id="BXY_1536600.1"/>
    </source>
</evidence>
<dbReference type="eggNOG" id="KOG0930">
    <property type="taxonomic scope" value="Eukaryota"/>
</dbReference>
<dbReference type="InterPro" id="IPR035999">
    <property type="entry name" value="Sec7_dom_sf"/>
</dbReference>
<accession>A0A1I7SQQ3</accession>
<dbReference type="Pfam" id="PF00169">
    <property type="entry name" value="PH"/>
    <property type="match status" value="1"/>
</dbReference>
<dbReference type="GO" id="GO:0005085">
    <property type="term" value="F:guanyl-nucleotide exchange factor activity"/>
    <property type="evidence" value="ECO:0007669"/>
    <property type="project" value="InterPro"/>
</dbReference>
<dbReference type="Proteomes" id="UP000095284">
    <property type="component" value="Unplaced"/>
</dbReference>
<dbReference type="SMR" id="A0A1I7SQQ3"/>
<dbReference type="CDD" id="cd00171">
    <property type="entry name" value="Sec7"/>
    <property type="match status" value="1"/>
</dbReference>
<reference evidence="4" key="2">
    <citation type="submission" date="2020-08" db="EMBL/GenBank/DDBJ databases">
        <authorList>
            <person name="Kikuchi T."/>
        </authorList>
    </citation>
    <scope>NUCLEOTIDE SEQUENCE</scope>
    <source>
        <strain evidence="3">Ka4C1</strain>
    </source>
</reference>
<evidence type="ECO:0000313" key="3">
    <source>
        <dbReference type="EMBL" id="CAD5222430.1"/>
    </source>
</evidence>
<evidence type="ECO:0000259" key="2">
    <source>
        <dbReference type="PROSITE" id="PS50190"/>
    </source>
</evidence>
<dbReference type="PROSITE" id="PS50190">
    <property type="entry name" value="SEC7"/>
    <property type="match status" value="1"/>
</dbReference>
<dbReference type="InterPro" id="IPR001849">
    <property type="entry name" value="PH_domain"/>
</dbReference>
<evidence type="ECO:0000259" key="1">
    <source>
        <dbReference type="PROSITE" id="PS50003"/>
    </source>
</evidence>
<evidence type="ECO:0000313" key="5">
    <source>
        <dbReference type="Proteomes" id="UP000095284"/>
    </source>
</evidence>
<dbReference type="InterPro" id="IPR011993">
    <property type="entry name" value="PH-like_dom_sf"/>
</dbReference>
<dbReference type="Gene3D" id="2.30.29.30">
    <property type="entry name" value="Pleckstrin-homology domain (PH domain)/Phosphotyrosine-binding domain (PTB)"/>
    <property type="match status" value="1"/>
</dbReference>
<dbReference type="EMBL" id="CAJFCV020000003">
    <property type="protein sequence ID" value="CAG9110229.1"/>
    <property type="molecule type" value="Genomic_DNA"/>
</dbReference>
<reference evidence="7" key="1">
    <citation type="submission" date="2016-11" db="UniProtKB">
        <authorList>
            <consortium name="WormBaseParasite"/>
        </authorList>
    </citation>
    <scope>IDENTIFICATION</scope>
</reference>
<sequence length="390" mass="44965">MEDGIFHLDELTEAEKGRLDQIHQRKDEVVSRIHELESLLIRKQDEIDSLNLEEIDYHMALQDPKLQIRAFNKKPKLTMDKLVEGAILEKDPATIAKYLYETRGLSKKAIGEYLGADGEDTKLVLKEFIKLQSLEDLEIVPALRTFLNSFQLGGESQIIDRVLETFSNWFCESNSKSSTFINAATCHTFLYAVLMLNTSLHNPKVVHSLDFIKPADFLKICEGTSLSKEFLLNVYNEVKAHAFVYDKFADITKNLLHQSSKTGFLLKQSSKGWKWNKRWFALMEHCLYYFEDHDTSAPRGIISLESIRFRKVEDRAHPYCLELFSVTSDSVTVCKLESIGTVPKTSHGTIKLAAETEKDLKDWMTAIEQSAWIHEYYDLIQLKRTRSQKK</sequence>